<name>A0ACB5RDQ4_9CLOT</name>
<gene>
    <name evidence="1" type="ORF">rsdtw13_25600</name>
</gene>
<organism evidence="1 2">
    <name type="scientific">Inconstantimicrobium mannanitabidum</name>
    <dbReference type="NCBI Taxonomy" id="1604901"/>
    <lineage>
        <taxon>Bacteria</taxon>
        <taxon>Bacillati</taxon>
        <taxon>Bacillota</taxon>
        <taxon>Clostridia</taxon>
        <taxon>Eubacteriales</taxon>
        <taxon>Clostridiaceae</taxon>
        <taxon>Inconstantimicrobium</taxon>
    </lineage>
</organism>
<evidence type="ECO:0000313" key="1">
    <source>
        <dbReference type="EMBL" id="GKX67302.1"/>
    </source>
</evidence>
<accession>A0ACB5RDQ4</accession>
<proteinExistence type="predicted"/>
<dbReference type="Proteomes" id="UP001058074">
    <property type="component" value="Unassembled WGS sequence"/>
</dbReference>
<sequence>MNIKVASERTGLTKKAIKYYETEGLIIPSKNCENNYREYSEADIVKLNLIGALRMLDIPIAEIKKVIEGNKSMHKIMEESLKRIDNDIENLKTTRLIISNLLEKNSKDYYGSGDNIKKLRESLELSMEEKKEFISNKLRRVFPGKYGEAFILNYEPFLNITIDDEDKKEIWIKLIEALDDFDDISETEEGKALMSKYNSIDDGEYTESLKKLRTERTENTYNIINWNEEYVKANIKSAVEYWKKIFNDCTERDSFKKVTAPMIKNMTGTFGEVHREFCKYLSLLNKDFKLYVDNTQRLAVESHKQFEKETGLSLKDEITKLLEK</sequence>
<keyword evidence="2" id="KW-1185">Reference proteome</keyword>
<evidence type="ECO:0000313" key="2">
    <source>
        <dbReference type="Proteomes" id="UP001058074"/>
    </source>
</evidence>
<reference evidence="1" key="1">
    <citation type="journal article" date="2025" name="Int. J. Syst. Evol. Microbiol.">
        <title>Inconstantimicrobium mannanitabidum sp. nov., a novel member of the family Clostridiaceae isolated from anoxic soil under the treatment of reductive soil disinfestation.</title>
        <authorList>
            <person name="Ueki A."/>
            <person name="Tonouchi A."/>
            <person name="Honma S."/>
            <person name="Kaku N."/>
            <person name="Ueki K."/>
        </authorList>
    </citation>
    <scope>NUCLEOTIDE SEQUENCE</scope>
    <source>
        <strain evidence="1">TW13</strain>
    </source>
</reference>
<comment type="caution">
    <text evidence="1">The sequence shown here is derived from an EMBL/GenBank/DDBJ whole genome shotgun (WGS) entry which is preliminary data.</text>
</comment>
<protein>
    <submittedName>
        <fullName evidence="1">Uncharacterized protein</fullName>
    </submittedName>
</protein>
<dbReference type="EMBL" id="BROD01000001">
    <property type="protein sequence ID" value="GKX67302.1"/>
    <property type="molecule type" value="Genomic_DNA"/>
</dbReference>